<dbReference type="Proteomes" id="UP000075635">
    <property type="component" value="Unassembled WGS sequence"/>
</dbReference>
<organism evidence="2 3">
    <name type="scientific">Sorangium cellulosum</name>
    <name type="common">Polyangium cellulosum</name>
    <dbReference type="NCBI Taxonomy" id="56"/>
    <lineage>
        <taxon>Bacteria</taxon>
        <taxon>Pseudomonadati</taxon>
        <taxon>Myxococcota</taxon>
        <taxon>Polyangia</taxon>
        <taxon>Polyangiales</taxon>
        <taxon>Polyangiaceae</taxon>
        <taxon>Sorangium</taxon>
    </lineage>
</organism>
<dbReference type="AlphaFoldDB" id="A0A150RMM6"/>
<protein>
    <recommendedName>
        <fullName evidence="4">Secreted protein</fullName>
    </recommendedName>
</protein>
<feature type="chain" id="PRO_5007568250" description="Secreted protein" evidence="1">
    <location>
        <begin position="25"/>
        <end position="262"/>
    </location>
</feature>
<evidence type="ECO:0008006" key="4">
    <source>
        <dbReference type="Google" id="ProtNLM"/>
    </source>
</evidence>
<evidence type="ECO:0000313" key="3">
    <source>
        <dbReference type="Proteomes" id="UP000075635"/>
    </source>
</evidence>
<comment type="caution">
    <text evidence="2">The sequence shown here is derived from an EMBL/GenBank/DDBJ whole genome shotgun (WGS) entry which is preliminary data.</text>
</comment>
<feature type="signal peptide" evidence="1">
    <location>
        <begin position="1"/>
        <end position="24"/>
    </location>
</feature>
<sequence length="262" mass="28294">MTINRTTFAVGIVCLLLCAPVASGCITAEQTAEGTADEFEVTSSVETGLLARVDYHGDGYVEFLRDREGGVFIAAAFKNTGFDPLRGIHLGGVLPSELFTYLTDRRAPAELVAAEREAGLPSNPEAFAARERPIRADIGPSEVDRVGTATSALTGDDFQATYCFPGTDFCEIGLSGDRRVDSGRRVDVTDGVIDVPSDSRSSLRIRVRSKRVIGSDNTLSTYVVNPGHVHRFAGATGIERHMYVTVDFAEFAKYNLSVDFID</sequence>
<accession>A0A150RMM6</accession>
<gene>
    <name evidence="2" type="ORF">BE17_34210</name>
</gene>
<keyword evidence="1" id="KW-0732">Signal</keyword>
<dbReference type="PROSITE" id="PS51257">
    <property type="entry name" value="PROKAR_LIPOPROTEIN"/>
    <property type="match status" value="1"/>
</dbReference>
<evidence type="ECO:0000256" key="1">
    <source>
        <dbReference type="SAM" id="SignalP"/>
    </source>
</evidence>
<evidence type="ECO:0000313" key="2">
    <source>
        <dbReference type="EMBL" id="KYF81403.1"/>
    </source>
</evidence>
<proteinExistence type="predicted"/>
<name>A0A150RMM6_SORCE</name>
<dbReference type="EMBL" id="JEMB01002401">
    <property type="protein sequence ID" value="KYF81403.1"/>
    <property type="molecule type" value="Genomic_DNA"/>
</dbReference>
<reference evidence="2 3" key="1">
    <citation type="submission" date="2014-02" db="EMBL/GenBank/DDBJ databases">
        <title>The small core and large imbalanced accessory genome model reveals a collaborative survival strategy of Sorangium cellulosum strains in nature.</title>
        <authorList>
            <person name="Han K."/>
            <person name="Peng R."/>
            <person name="Blom J."/>
            <person name="Li Y.-Z."/>
        </authorList>
    </citation>
    <scope>NUCLEOTIDE SEQUENCE [LARGE SCALE GENOMIC DNA]</scope>
    <source>
        <strain evidence="2 3">So0011-07</strain>
    </source>
</reference>